<accession>A0A9D2A9X3</accession>
<dbReference type="GO" id="GO:0008982">
    <property type="term" value="F:protein-N(PI)-phosphohistidine-sugar phosphotransferase activity"/>
    <property type="evidence" value="ECO:0007669"/>
    <property type="project" value="InterPro"/>
</dbReference>
<dbReference type="SUPFAM" id="SSF141530">
    <property type="entry name" value="PTSIIA/GutA-like"/>
    <property type="match status" value="1"/>
</dbReference>
<evidence type="ECO:0000313" key="2">
    <source>
        <dbReference type="EMBL" id="HIX01212.1"/>
    </source>
</evidence>
<proteinExistence type="predicted"/>
<organism evidence="2 3">
    <name type="scientific">Candidatus Ligilactobacillus excrementigallinarum</name>
    <dbReference type="NCBI Taxonomy" id="2838641"/>
    <lineage>
        <taxon>Bacteria</taxon>
        <taxon>Bacillati</taxon>
        <taxon>Bacillota</taxon>
        <taxon>Bacilli</taxon>
        <taxon>Lactobacillales</taxon>
        <taxon>Lactobacillaceae</taxon>
        <taxon>Ligilactobacillus</taxon>
    </lineage>
</organism>
<evidence type="ECO:0000313" key="3">
    <source>
        <dbReference type="Proteomes" id="UP000823963"/>
    </source>
</evidence>
<dbReference type="PANTHER" id="PTHR40398:SF1">
    <property type="entry name" value="PTS SYSTEM GLUCITOL_SORBITOL-SPECIFIC EIIA COMPONENT"/>
    <property type="match status" value="1"/>
</dbReference>
<reference evidence="2" key="1">
    <citation type="journal article" date="2021" name="PeerJ">
        <title>Extensive microbial diversity within the chicken gut microbiome revealed by metagenomics and culture.</title>
        <authorList>
            <person name="Gilroy R."/>
            <person name="Ravi A."/>
            <person name="Getino M."/>
            <person name="Pursley I."/>
            <person name="Horton D.L."/>
            <person name="Alikhan N.F."/>
            <person name="Baker D."/>
            <person name="Gharbi K."/>
            <person name="Hall N."/>
            <person name="Watson M."/>
            <person name="Adriaenssens E.M."/>
            <person name="Foster-Nyarko E."/>
            <person name="Jarju S."/>
            <person name="Secka A."/>
            <person name="Antonio M."/>
            <person name="Oren A."/>
            <person name="Chaudhuri R.R."/>
            <person name="La Ragione R."/>
            <person name="Hildebrand F."/>
            <person name="Pallen M.J."/>
        </authorList>
    </citation>
    <scope>NUCLEOTIDE SEQUENCE</scope>
    <source>
        <strain evidence="2">6627</strain>
    </source>
</reference>
<dbReference type="PROSITE" id="PS51097">
    <property type="entry name" value="PTS_EIIA_TYPE_5"/>
    <property type="match status" value="1"/>
</dbReference>
<dbReference type="InterPro" id="IPR036665">
    <property type="entry name" value="PTS_IIA_glucitol/sorbitol_sf"/>
</dbReference>
<gene>
    <name evidence="2" type="ORF">H9861_00445</name>
</gene>
<name>A0A9D2A9X3_9LACO</name>
<dbReference type="Pfam" id="PF03829">
    <property type="entry name" value="PTSIIA_gutA"/>
    <property type="match status" value="1"/>
</dbReference>
<dbReference type="GO" id="GO:0009401">
    <property type="term" value="P:phosphoenolpyruvate-dependent sugar phosphotransferase system"/>
    <property type="evidence" value="ECO:0007669"/>
    <property type="project" value="InterPro"/>
</dbReference>
<protein>
    <submittedName>
        <fullName evidence="2">PTS glucitol/sorbitol transporter subunit IIA</fullName>
    </submittedName>
</protein>
<dbReference type="EMBL" id="DXFP01000006">
    <property type="protein sequence ID" value="HIX01212.1"/>
    <property type="molecule type" value="Genomic_DNA"/>
</dbReference>
<dbReference type="GO" id="GO:0005737">
    <property type="term" value="C:cytoplasm"/>
    <property type="evidence" value="ECO:0007669"/>
    <property type="project" value="InterPro"/>
</dbReference>
<reference evidence="2" key="2">
    <citation type="submission" date="2021-04" db="EMBL/GenBank/DDBJ databases">
        <authorList>
            <person name="Gilroy R."/>
        </authorList>
    </citation>
    <scope>NUCLEOTIDE SEQUENCE</scope>
    <source>
        <strain evidence="2">6627</strain>
    </source>
</reference>
<sequence length="116" mass="12946">MIKAKVISVGKEALDTKDNFIILFGKEASERLKNVSVIQQISAETDFKVQAGMHLTIDQQKYQIEYVGELVADNLQSVHHTVLDFNPVPTNPRSNSIYLTPHKLPQITAGSEIIID</sequence>
<comment type="caution">
    <text evidence="1">Lacks conserved residue(s) required for the propagation of feature annotation.</text>
</comment>
<dbReference type="AlphaFoldDB" id="A0A9D2A9X3"/>
<dbReference type="Proteomes" id="UP000823963">
    <property type="component" value="Unassembled WGS sequence"/>
</dbReference>
<evidence type="ECO:0000256" key="1">
    <source>
        <dbReference type="PROSITE-ProRule" id="PRU00420"/>
    </source>
</evidence>
<dbReference type="Gene3D" id="2.40.33.40">
    <property type="entry name" value="Phosphotransferase system, glucitol/sorbitol-specific IIA component"/>
    <property type="match status" value="1"/>
</dbReference>
<comment type="caution">
    <text evidence="2">The sequence shown here is derived from an EMBL/GenBank/DDBJ whole genome shotgun (WGS) entry which is preliminary data.</text>
</comment>
<dbReference type="InterPro" id="IPR004716">
    <property type="entry name" value="PTS_IIA_glucitol/sorbitol-sp"/>
</dbReference>
<dbReference type="GO" id="GO:0016301">
    <property type="term" value="F:kinase activity"/>
    <property type="evidence" value="ECO:0007669"/>
    <property type="project" value="TreeGrafter"/>
</dbReference>
<dbReference type="PANTHER" id="PTHR40398">
    <property type="entry name" value="PTS SYSTEM GLUCITOL/SORBITOL-SPECIFIC EIIA COMPONENT"/>
    <property type="match status" value="1"/>
</dbReference>